<protein>
    <recommendedName>
        <fullName evidence="4">LysM domain-containing protein</fullName>
    </recommendedName>
</protein>
<feature type="compositionally biased region" description="Acidic residues" evidence="1">
    <location>
        <begin position="114"/>
        <end position="126"/>
    </location>
</feature>
<accession>A0A8E2DT32</accession>
<dbReference type="EMBL" id="KV722336">
    <property type="protein sequence ID" value="OCH95419.1"/>
    <property type="molecule type" value="Genomic_DNA"/>
</dbReference>
<organism evidence="2 3">
    <name type="scientific">Obba rivulosa</name>
    <dbReference type="NCBI Taxonomy" id="1052685"/>
    <lineage>
        <taxon>Eukaryota</taxon>
        <taxon>Fungi</taxon>
        <taxon>Dikarya</taxon>
        <taxon>Basidiomycota</taxon>
        <taxon>Agaricomycotina</taxon>
        <taxon>Agaricomycetes</taxon>
        <taxon>Polyporales</taxon>
        <taxon>Gelatoporiaceae</taxon>
        <taxon>Obba</taxon>
    </lineage>
</organism>
<dbReference type="OrthoDB" id="2107166at2759"/>
<feature type="compositionally biased region" description="Low complexity" evidence="1">
    <location>
        <begin position="139"/>
        <end position="156"/>
    </location>
</feature>
<evidence type="ECO:0008006" key="4">
    <source>
        <dbReference type="Google" id="ProtNLM"/>
    </source>
</evidence>
<sequence length="373" mass="40601">MSTRATATLNTESSLCLTCSSSLPPRRIKQGKGNSPYSDGDFFLTRCCQRPICPTCLSSNPRLARYDPCLRCLDGVGAVGGSSKMKAKGDALGAARTLNVDGSVRDEDVFVLGDDDADETDDDGLAEESHSTPPPAYTDSPSVADAAQAAHSDPAAGMQSPGDASAETSGSEATDVDAGTSTRSMPSKYYIQPRDTLLGIALKVGVNGHTLCRINNLPPSTLRTTPHLLHTRTYLTLPSSVTVPSQSAVESPEVAARRMRERAQARLQSLAKEPDWRVAQAYVAVAEVPDSAEDVKRKEGTSLRKRSVKACATSTSEAQETQDLEERVLDRYMDDNEWEERERRGGRNVTLQGFPYFRARPEAEKSRRSWWPW</sequence>
<dbReference type="InterPro" id="IPR036779">
    <property type="entry name" value="LysM_dom_sf"/>
</dbReference>
<keyword evidence="3" id="KW-1185">Reference proteome</keyword>
<dbReference type="Proteomes" id="UP000250043">
    <property type="component" value="Unassembled WGS sequence"/>
</dbReference>
<feature type="region of interest" description="Disordered" evidence="1">
    <location>
        <begin position="114"/>
        <end position="187"/>
    </location>
</feature>
<name>A0A8E2DT32_9APHY</name>
<dbReference type="AlphaFoldDB" id="A0A8E2DT32"/>
<evidence type="ECO:0000256" key="1">
    <source>
        <dbReference type="SAM" id="MobiDB-lite"/>
    </source>
</evidence>
<evidence type="ECO:0000313" key="2">
    <source>
        <dbReference type="EMBL" id="OCH95419.1"/>
    </source>
</evidence>
<dbReference type="Gene3D" id="3.10.350.10">
    <property type="entry name" value="LysM domain"/>
    <property type="match status" value="1"/>
</dbReference>
<evidence type="ECO:0000313" key="3">
    <source>
        <dbReference type="Proteomes" id="UP000250043"/>
    </source>
</evidence>
<proteinExistence type="predicted"/>
<reference evidence="2 3" key="1">
    <citation type="submission" date="2016-07" db="EMBL/GenBank/DDBJ databases">
        <title>Draft genome of the white-rot fungus Obba rivulosa 3A-2.</title>
        <authorList>
            <consortium name="DOE Joint Genome Institute"/>
            <person name="Miettinen O."/>
            <person name="Riley R."/>
            <person name="Acob R."/>
            <person name="Barry K."/>
            <person name="Cullen D."/>
            <person name="De Vries R."/>
            <person name="Hainaut M."/>
            <person name="Hatakka A."/>
            <person name="Henrissat B."/>
            <person name="Hilden K."/>
            <person name="Kuo R."/>
            <person name="Labutti K."/>
            <person name="Lipzen A."/>
            <person name="Makela M.R."/>
            <person name="Sandor L."/>
            <person name="Spatafora J.W."/>
            <person name="Grigoriev I.V."/>
            <person name="Hibbett D.S."/>
        </authorList>
    </citation>
    <scope>NUCLEOTIDE SEQUENCE [LARGE SCALE GENOMIC DNA]</scope>
    <source>
        <strain evidence="2 3">3A-2</strain>
    </source>
</reference>
<gene>
    <name evidence="2" type="ORF">OBBRIDRAFT_788307</name>
</gene>
<dbReference type="SUPFAM" id="SSF54106">
    <property type="entry name" value="LysM domain"/>
    <property type="match status" value="1"/>
</dbReference>